<reference evidence="8" key="1">
    <citation type="submission" date="2013-12" db="EMBL/GenBank/DDBJ databases">
        <authorList>
            <person name="Genoscope - CEA"/>
        </authorList>
    </citation>
    <scope>NUCLEOTIDE SEQUENCE</scope>
    <source>
        <strain evidence="8">CBS 1993</strain>
    </source>
</reference>
<keyword evidence="3" id="KW-0285">Flavoprotein</keyword>
<name>W6MN84_9ASCO</name>
<dbReference type="Gene3D" id="3.20.20.70">
    <property type="entry name" value="Aldolase class I"/>
    <property type="match status" value="1"/>
</dbReference>
<proteinExistence type="inferred from homology"/>
<evidence type="ECO:0000259" key="7">
    <source>
        <dbReference type="Pfam" id="PF00724"/>
    </source>
</evidence>
<evidence type="ECO:0000256" key="6">
    <source>
        <dbReference type="ARBA" id="ARBA00075326"/>
    </source>
</evidence>
<reference evidence="8" key="2">
    <citation type="submission" date="2014-02" db="EMBL/GenBank/DDBJ databases">
        <title>Complete DNA sequence of /Kuraishia capsulata/ illustrates novel genomic features among budding yeasts (/Saccharomycotina/).</title>
        <authorList>
            <person name="Morales L."/>
            <person name="Noel B."/>
            <person name="Porcel B."/>
            <person name="Marcet-Houben M."/>
            <person name="Hullo M-F."/>
            <person name="Sacerdot C."/>
            <person name="Tekaia F."/>
            <person name="Leh-Louis V."/>
            <person name="Despons L."/>
            <person name="Khanna V."/>
            <person name="Aury J-M."/>
            <person name="Barbe V."/>
            <person name="Couloux A."/>
            <person name="Labadie K."/>
            <person name="Pelletier E."/>
            <person name="Souciet J-L."/>
            <person name="Boekhout T."/>
            <person name="Gabaldon T."/>
            <person name="Wincker P."/>
            <person name="Dujon B."/>
        </authorList>
    </citation>
    <scope>NUCLEOTIDE SEQUENCE</scope>
    <source>
        <strain evidence="8">CBS 1993</strain>
    </source>
</reference>
<dbReference type="GO" id="GO:0042562">
    <property type="term" value="F:hormone binding"/>
    <property type="evidence" value="ECO:0007669"/>
    <property type="project" value="UniProtKB-ARBA"/>
</dbReference>
<dbReference type="OrthoDB" id="276546at2759"/>
<dbReference type="STRING" id="1382522.W6MN84"/>
<dbReference type="GO" id="GO:0010181">
    <property type="term" value="F:FMN binding"/>
    <property type="evidence" value="ECO:0007669"/>
    <property type="project" value="InterPro"/>
</dbReference>
<dbReference type="PANTHER" id="PTHR22893">
    <property type="entry name" value="NADH OXIDOREDUCTASE-RELATED"/>
    <property type="match status" value="1"/>
</dbReference>
<organism evidence="8 9">
    <name type="scientific">Kuraishia capsulata CBS 1993</name>
    <dbReference type="NCBI Taxonomy" id="1382522"/>
    <lineage>
        <taxon>Eukaryota</taxon>
        <taxon>Fungi</taxon>
        <taxon>Dikarya</taxon>
        <taxon>Ascomycota</taxon>
        <taxon>Saccharomycotina</taxon>
        <taxon>Pichiomycetes</taxon>
        <taxon>Pichiales</taxon>
        <taxon>Pichiaceae</taxon>
        <taxon>Kuraishia</taxon>
    </lineage>
</organism>
<dbReference type="FunFam" id="3.20.20.70:FF:000138">
    <property type="entry name" value="NADPH dehydrogenase 1"/>
    <property type="match status" value="1"/>
</dbReference>
<keyword evidence="3" id="KW-0288">FMN</keyword>
<dbReference type="RefSeq" id="XP_022460095.1">
    <property type="nucleotide sequence ID" value="XM_022600783.1"/>
</dbReference>
<dbReference type="GO" id="GO:0003959">
    <property type="term" value="F:NADPH dehydrogenase activity"/>
    <property type="evidence" value="ECO:0007669"/>
    <property type="project" value="TreeGrafter"/>
</dbReference>
<dbReference type="GeneID" id="34521483"/>
<evidence type="ECO:0000256" key="4">
    <source>
        <dbReference type="ARBA" id="ARBA00056646"/>
    </source>
</evidence>
<sequence>MTAIAESNMFKPIKVGPVELSNRIVMLPTTRFRNSPEHVATDAMQKLYSDRTRDAGSLVITEGTLISPKYGMYPQAPGLWSEVQAAAWKKVVDAVHQNGSFICSQLWALGRIAEPEIAKADNLPLYGPSAIHYSEEAKEAAEKSGVELVALSTEEVEQMIQEYVVAAGHALEIAGADMVEVHSANGYLLNQFVDEVSNQRTDKYGGSIENRARVVLEIIDAIGTKFGYERVGVRFTPWSTFQGMPAGDEAKISPIVTYGYLLSELERRAASGKRLAYVSTTEPRTEWWLETKGTSSFHNDWMYDIWKGVVIRSGAYFIEPSYSTALKHVNANDRTIIGSCRSFTSNPDLRTRLRKGLELTPYERKYFYAYTNYGYNTYGDYGTEKLGPDSEQATKPLTPLA</sequence>
<evidence type="ECO:0000256" key="2">
    <source>
        <dbReference type="ARBA" id="ARBA00005979"/>
    </source>
</evidence>
<evidence type="ECO:0000313" key="9">
    <source>
        <dbReference type="Proteomes" id="UP000019384"/>
    </source>
</evidence>
<evidence type="ECO:0000256" key="1">
    <source>
        <dbReference type="ARBA" id="ARBA00001917"/>
    </source>
</evidence>
<protein>
    <recommendedName>
        <fullName evidence="5">Probable NADPH dehydrogenase</fullName>
    </recommendedName>
    <alternativeName>
        <fullName evidence="6">Estrogen-binding protein</fullName>
    </alternativeName>
</protein>
<dbReference type="Proteomes" id="UP000019384">
    <property type="component" value="Unassembled WGS sequence"/>
</dbReference>
<dbReference type="InterPro" id="IPR001155">
    <property type="entry name" value="OxRdtase_FMN_N"/>
</dbReference>
<dbReference type="InterPro" id="IPR013785">
    <property type="entry name" value="Aldolase_TIM"/>
</dbReference>
<dbReference type="SUPFAM" id="SSF51395">
    <property type="entry name" value="FMN-linked oxidoreductases"/>
    <property type="match status" value="1"/>
</dbReference>
<dbReference type="PANTHER" id="PTHR22893:SF91">
    <property type="entry name" value="NADPH DEHYDROGENASE 2-RELATED"/>
    <property type="match status" value="1"/>
</dbReference>
<comment type="function">
    <text evidence="4">Oxidoreductase that binds mammalian estrogens with high affinity.</text>
</comment>
<dbReference type="InterPro" id="IPR045247">
    <property type="entry name" value="Oye-like"/>
</dbReference>
<dbReference type="HOGENOM" id="CLU_012153_0_0_1"/>
<dbReference type="EMBL" id="HG793129">
    <property type="protein sequence ID" value="CDK28104.1"/>
    <property type="molecule type" value="Genomic_DNA"/>
</dbReference>
<dbReference type="Pfam" id="PF00724">
    <property type="entry name" value="Oxidored_FMN"/>
    <property type="match status" value="1"/>
</dbReference>
<keyword evidence="9" id="KW-1185">Reference proteome</keyword>
<comment type="similarity">
    <text evidence="2">Belongs to the NADH:flavin oxidoreductase/NADH oxidase family.</text>
</comment>
<evidence type="ECO:0000256" key="5">
    <source>
        <dbReference type="ARBA" id="ARBA00067604"/>
    </source>
</evidence>
<dbReference type="AlphaFoldDB" id="W6MN84"/>
<evidence type="ECO:0000313" key="8">
    <source>
        <dbReference type="EMBL" id="CDK28104.1"/>
    </source>
</evidence>
<comment type="cofactor">
    <cofactor evidence="1">
        <name>FMN</name>
        <dbReference type="ChEBI" id="CHEBI:58210"/>
    </cofactor>
</comment>
<dbReference type="CDD" id="cd02933">
    <property type="entry name" value="OYE_like_FMN"/>
    <property type="match status" value="1"/>
</dbReference>
<feature type="domain" description="NADH:flavin oxidoreductase/NADH oxidase N-terminal" evidence="7">
    <location>
        <begin position="9"/>
        <end position="359"/>
    </location>
</feature>
<accession>W6MN84</accession>
<gene>
    <name evidence="8" type="ORF">KUCA_T00004085001</name>
</gene>
<evidence type="ECO:0000256" key="3">
    <source>
        <dbReference type="ARBA" id="ARBA00022643"/>
    </source>
</evidence>